<name>A0ABV4UCA7_9RHOO</name>
<evidence type="ECO:0000313" key="1">
    <source>
        <dbReference type="EMBL" id="MFA9948873.1"/>
    </source>
</evidence>
<dbReference type="Proteomes" id="UP001574673">
    <property type="component" value="Unassembled WGS sequence"/>
</dbReference>
<dbReference type="RefSeq" id="WP_418890045.1">
    <property type="nucleotide sequence ID" value="NZ_JBEUWX010000001.1"/>
</dbReference>
<comment type="caution">
    <text evidence="1">The sequence shown here is derived from an EMBL/GenBank/DDBJ whole genome shotgun (WGS) entry which is preliminary data.</text>
</comment>
<reference evidence="2" key="1">
    <citation type="submission" date="2024-06" db="EMBL/GenBank/DDBJ databases">
        <title>Radixoralia hellwigii gen. nov., sp nov., isolated from a root canal in the human oral cavity.</title>
        <authorList>
            <person name="Bartsch S."/>
            <person name="Wittmer A."/>
            <person name="Schulz A.-K."/>
            <person name="Neumann-Schaal M."/>
            <person name="Wolf J."/>
            <person name="Gronow S."/>
            <person name="Tennert C."/>
            <person name="Haecker G."/>
            <person name="Cieplik F."/>
            <person name="Al-Ahmad A."/>
        </authorList>
    </citation>
    <scope>NUCLEOTIDE SEQUENCE [LARGE SCALE GENOMIC DNA]</scope>
    <source>
        <strain evidence="2">Wk13</strain>
    </source>
</reference>
<dbReference type="EMBL" id="JBEUWX010000001">
    <property type="protein sequence ID" value="MFA9948873.1"/>
    <property type="molecule type" value="Genomic_DNA"/>
</dbReference>
<organism evidence="1 2">
    <name type="scientific">Dentiradicibacter hellwigii</name>
    <dbReference type="NCBI Taxonomy" id="3149053"/>
    <lineage>
        <taxon>Bacteria</taxon>
        <taxon>Pseudomonadati</taxon>
        <taxon>Pseudomonadota</taxon>
        <taxon>Betaproteobacteria</taxon>
        <taxon>Rhodocyclales</taxon>
        <taxon>Rhodocyclaceae</taxon>
        <taxon>Dentiradicibacter</taxon>
    </lineage>
</organism>
<gene>
    <name evidence="1" type="ORF">ABCS64_00780</name>
</gene>
<sequence length="191" mass="20878">MYCNSNILSRRPRAGVAADGFDRYPTIPAQQRPTSAMPARGKMRAMSDGLPVARYFPAVVCAEFDSPVDALRSLCVPHDEAMDLVAASWFPPSPRRAIKPADVCDTRERDECGQYALVTTIDGGRCVAVLRLNNGRWAACYAYPEQAAASRVEAERRLRRLTRGKKRGLVAVAKTGLPSADADKASLQRPV</sequence>
<proteinExistence type="predicted"/>
<evidence type="ECO:0000313" key="2">
    <source>
        <dbReference type="Proteomes" id="UP001574673"/>
    </source>
</evidence>
<protein>
    <submittedName>
        <fullName evidence="1">Uncharacterized protein</fullName>
    </submittedName>
</protein>
<keyword evidence="2" id="KW-1185">Reference proteome</keyword>
<accession>A0ABV4UCA7</accession>